<evidence type="ECO:0000256" key="3">
    <source>
        <dbReference type="ARBA" id="ARBA00023125"/>
    </source>
</evidence>
<dbReference type="SUPFAM" id="SSF53850">
    <property type="entry name" value="Periplasmic binding protein-like II"/>
    <property type="match status" value="1"/>
</dbReference>
<keyword evidence="3" id="KW-0238">DNA-binding</keyword>
<dbReference type="PANTHER" id="PTHR30118">
    <property type="entry name" value="HTH-TYPE TRANSCRIPTIONAL REGULATOR LEUO-RELATED"/>
    <property type="match status" value="1"/>
</dbReference>
<dbReference type="GO" id="GO:0006355">
    <property type="term" value="P:regulation of DNA-templated transcription"/>
    <property type="evidence" value="ECO:0007669"/>
    <property type="project" value="TreeGrafter"/>
</dbReference>
<dbReference type="RefSeq" id="WP_256346604.1">
    <property type="nucleotide sequence ID" value="NZ_JACAQD010000208.1"/>
</dbReference>
<gene>
    <name evidence="6" type="ORF">HX876_35400</name>
</gene>
<dbReference type="InterPro" id="IPR005119">
    <property type="entry name" value="LysR_subst-bd"/>
</dbReference>
<comment type="similarity">
    <text evidence="1">Belongs to the LysR transcriptional regulatory family.</text>
</comment>
<dbReference type="Proteomes" id="UP000520592">
    <property type="component" value="Unassembled WGS sequence"/>
</dbReference>
<organism evidence="6 7">
    <name type="scientific">Pseudomonas gingeri</name>
    <dbReference type="NCBI Taxonomy" id="117681"/>
    <lineage>
        <taxon>Bacteria</taxon>
        <taxon>Pseudomonadati</taxon>
        <taxon>Pseudomonadota</taxon>
        <taxon>Gammaproteobacteria</taxon>
        <taxon>Pseudomonadales</taxon>
        <taxon>Pseudomonadaceae</taxon>
        <taxon>Pseudomonas</taxon>
    </lineage>
</organism>
<evidence type="ECO:0000313" key="7">
    <source>
        <dbReference type="Proteomes" id="UP000520592"/>
    </source>
</evidence>
<keyword evidence="2" id="KW-0805">Transcription regulation</keyword>
<dbReference type="EMBL" id="JACAQD010000208">
    <property type="protein sequence ID" value="NWC37628.1"/>
    <property type="molecule type" value="Genomic_DNA"/>
</dbReference>
<dbReference type="PANTHER" id="PTHR30118:SF15">
    <property type="entry name" value="TRANSCRIPTIONAL REGULATORY PROTEIN"/>
    <property type="match status" value="1"/>
</dbReference>
<evidence type="ECO:0000256" key="4">
    <source>
        <dbReference type="ARBA" id="ARBA00023163"/>
    </source>
</evidence>
<evidence type="ECO:0000259" key="5">
    <source>
        <dbReference type="Pfam" id="PF03466"/>
    </source>
</evidence>
<proteinExistence type="inferred from homology"/>
<accession>A0A7Y7YJD5</accession>
<feature type="non-terminal residue" evidence="6">
    <location>
        <position position="120"/>
    </location>
</feature>
<feature type="non-terminal residue" evidence="6">
    <location>
        <position position="1"/>
    </location>
</feature>
<evidence type="ECO:0000313" key="6">
    <source>
        <dbReference type="EMBL" id="NWC37628.1"/>
    </source>
</evidence>
<protein>
    <submittedName>
        <fullName evidence="6">LysR family transcriptional regulator</fullName>
    </submittedName>
</protein>
<dbReference type="Gene3D" id="3.40.190.10">
    <property type="entry name" value="Periplasmic binding protein-like II"/>
    <property type="match status" value="1"/>
</dbReference>
<evidence type="ECO:0000256" key="1">
    <source>
        <dbReference type="ARBA" id="ARBA00009437"/>
    </source>
</evidence>
<dbReference type="GO" id="GO:0003677">
    <property type="term" value="F:DNA binding"/>
    <property type="evidence" value="ECO:0007669"/>
    <property type="project" value="UniProtKB-KW"/>
</dbReference>
<sequence length="120" mass="13256">NRFDPASAKRRFRVAMSDYSAAIFLPDLVRVLRREAPGIDLQIIQASREGMVDGVLNGDIDLAAGVFPDMPAELRTTPLFEEHYTCLVDRDSLAASGTLDLPTYLSRHHVLLEMRGSGTP</sequence>
<dbReference type="Pfam" id="PF03466">
    <property type="entry name" value="LysR_substrate"/>
    <property type="match status" value="1"/>
</dbReference>
<comment type="caution">
    <text evidence="6">The sequence shown here is derived from an EMBL/GenBank/DDBJ whole genome shotgun (WGS) entry which is preliminary data.</text>
</comment>
<feature type="domain" description="LysR substrate-binding" evidence="5">
    <location>
        <begin position="8"/>
        <end position="113"/>
    </location>
</feature>
<keyword evidence="4" id="KW-0804">Transcription</keyword>
<dbReference type="AlphaFoldDB" id="A0A7Y7YJD5"/>
<reference evidence="6 7" key="1">
    <citation type="submission" date="2020-04" db="EMBL/GenBank/DDBJ databases">
        <title>Molecular characterization of pseudomonads from Agaricus bisporus reveal novel blotch 2 pathogens in Western Europe.</title>
        <authorList>
            <person name="Taparia T."/>
            <person name="Krijger M."/>
            <person name="Haynes E."/>
            <person name="Elpinstone J.G."/>
            <person name="Noble R."/>
            <person name="Van Der Wolf J."/>
        </authorList>
    </citation>
    <scope>NUCLEOTIDE SEQUENCE [LARGE SCALE GENOMIC DNA]</scope>
    <source>
        <strain evidence="6 7">IPO3737</strain>
    </source>
</reference>
<name>A0A7Y7YJD5_9PSED</name>
<dbReference type="InterPro" id="IPR050389">
    <property type="entry name" value="LysR-type_TF"/>
</dbReference>
<evidence type="ECO:0000256" key="2">
    <source>
        <dbReference type="ARBA" id="ARBA00023015"/>
    </source>
</evidence>